<dbReference type="OrthoDB" id="2691890at2"/>
<gene>
    <name evidence="1" type="ORF">D1B32_04430</name>
</gene>
<evidence type="ECO:0000313" key="1">
    <source>
        <dbReference type="EMBL" id="RHW34418.1"/>
    </source>
</evidence>
<dbReference type="EMBL" id="QWEH01000002">
    <property type="protein sequence ID" value="RHW34418.1"/>
    <property type="molecule type" value="Genomic_DNA"/>
</dbReference>
<accession>A0A417YMC5</accession>
<dbReference type="Pfam" id="PF14178">
    <property type="entry name" value="YppF"/>
    <property type="match status" value="1"/>
</dbReference>
<dbReference type="Proteomes" id="UP000285456">
    <property type="component" value="Unassembled WGS sequence"/>
</dbReference>
<sequence length="65" mass="7663">MLNELLDAFEMEHKFAPQTIDNLLDYCQKKYIHGEIDLKTYRAFYNCLHEKGAVSAHEMSIEKKV</sequence>
<dbReference type="InterPro" id="IPR025553">
    <property type="entry name" value="YppF"/>
</dbReference>
<reference evidence="1 2" key="1">
    <citation type="journal article" date="2007" name="Int. J. Syst. Evol. Microbiol.">
        <title>Oceanobacillus profundus sp. nov., isolated from a deep-sea sediment core.</title>
        <authorList>
            <person name="Kim Y.G."/>
            <person name="Choi D.H."/>
            <person name="Hyun S."/>
            <person name="Cho B.C."/>
        </authorList>
    </citation>
    <scope>NUCLEOTIDE SEQUENCE [LARGE SCALE GENOMIC DNA]</scope>
    <source>
        <strain evidence="1 2">DSM 18246</strain>
    </source>
</reference>
<comment type="caution">
    <text evidence="1">The sequence shown here is derived from an EMBL/GenBank/DDBJ whole genome shotgun (WGS) entry which is preliminary data.</text>
</comment>
<dbReference type="AlphaFoldDB" id="A0A417YMC5"/>
<keyword evidence="2" id="KW-1185">Reference proteome</keyword>
<organism evidence="1 2">
    <name type="scientific">Oceanobacillus profundus</name>
    <dbReference type="NCBI Taxonomy" id="372463"/>
    <lineage>
        <taxon>Bacteria</taxon>
        <taxon>Bacillati</taxon>
        <taxon>Bacillota</taxon>
        <taxon>Bacilli</taxon>
        <taxon>Bacillales</taxon>
        <taxon>Bacillaceae</taxon>
        <taxon>Oceanobacillus</taxon>
    </lineage>
</organism>
<name>A0A417YMC5_9BACI</name>
<evidence type="ECO:0008006" key="3">
    <source>
        <dbReference type="Google" id="ProtNLM"/>
    </source>
</evidence>
<dbReference type="RefSeq" id="WP_118888739.1">
    <property type="nucleotide sequence ID" value="NZ_PHUT01000002.1"/>
</dbReference>
<protein>
    <recommendedName>
        <fullName evidence="3">YppF-like protein</fullName>
    </recommendedName>
</protein>
<evidence type="ECO:0000313" key="2">
    <source>
        <dbReference type="Proteomes" id="UP000285456"/>
    </source>
</evidence>
<proteinExistence type="predicted"/>